<keyword evidence="2" id="KW-1185">Reference proteome</keyword>
<proteinExistence type="predicted"/>
<protein>
    <submittedName>
        <fullName evidence="1">Uncharacterized protein</fullName>
    </submittedName>
</protein>
<sequence length="401" mass="43043">MRLKAKVGTSVGKSSKRGRGCLNIKAIGFDLGHEPIKGVEKNAETLLRAANSLLIHQYVLKSKAAVSFTKILLFLQRGGHSDAVLSAYGEFYAELVAANHASWQDLLLDEILAGRTPLAKAAARGTLAEWGPLHNAAAYDLDVLQRLSLAESTLAGWVSEVHRTPTGWLSAASALGRVALELEGEAAAEGRRSEEGAAGHILAPLSISERQIWRDKVGGSWKWSEALPDLLDFWSKHGFGLVGEGNEASWQALLEHTQAFLSGSDANASSHALVWDTSHTQEDTCLLWTRLLQEVGPLGLRLVRLPASELSSIDELGRTLKQHPRVRFVVLCDPFTFSANSAAAVVSALSGGGSWPANAALYTVVHSSREDVADAFRSFPASGGLLASLENKFGLKQTWGP</sequence>
<gene>
    <name evidence="1" type="ORF">WJX75_006681</name>
</gene>
<dbReference type="InterPro" id="IPR008533">
    <property type="entry name" value="DUF815"/>
</dbReference>
<evidence type="ECO:0000313" key="2">
    <source>
        <dbReference type="Proteomes" id="UP001491310"/>
    </source>
</evidence>
<name>A0ABR2YVS9_9CHLO</name>
<comment type="caution">
    <text evidence="1">The sequence shown here is derived from an EMBL/GenBank/DDBJ whole genome shotgun (WGS) entry which is preliminary data.</text>
</comment>
<dbReference type="Pfam" id="PF05673">
    <property type="entry name" value="DUF815"/>
    <property type="match status" value="1"/>
</dbReference>
<dbReference type="PANTHER" id="PTHR42935">
    <property type="entry name" value="SLR0930 PROTEIN"/>
    <property type="match status" value="1"/>
</dbReference>
<dbReference type="PANTHER" id="PTHR42935:SF1">
    <property type="entry name" value="SLR0930 PROTEIN"/>
    <property type="match status" value="1"/>
</dbReference>
<dbReference type="EMBL" id="JALJOT010000004">
    <property type="protein sequence ID" value="KAK9915967.1"/>
    <property type="molecule type" value="Genomic_DNA"/>
</dbReference>
<dbReference type="Proteomes" id="UP001491310">
    <property type="component" value="Unassembled WGS sequence"/>
</dbReference>
<evidence type="ECO:0000313" key="1">
    <source>
        <dbReference type="EMBL" id="KAK9915967.1"/>
    </source>
</evidence>
<accession>A0ABR2YVS9</accession>
<reference evidence="1 2" key="1">
    <citation type="journal article" date="2024" name="Nat. Commun.">
        <title>Phylogenomics reveals the evolutionary origins of lichenization in chlorophyte algae.</title>
        <authorList>
            <person name="Puginier C."/>
            <person name="Libourel C."/>
            <person name="Otte J."/>
            <person name="Skaloud P."/>
            <person name="Haon M."/>
            <person name="Grisel S."/>
            <person name="Petersen M."/>
            <person name="Berrin J.G."/>
            <person name="Delaux P.M."/>
            <person name="Dal Grande F."/>
            <person name="Keller J."/>
        </authorList>
    </citation>
    <scope>NUCLEOTIDE SEQUENCE [LARGE SCALE GENOMIC DNA]</scope>
    <source>
        <strain evidence="1 2">SAG 216-7</strain>
    </source>
</reference>
<organism evidence="1 2">
    <name type="scientific">Coccomyxa subellipsoidea</name>
    <dbReference type="NCBI Taxonomy" id="248742"/>
    <lineage>
        <taxon>Eukaryota</taxon>
        <taxon>Viridiplantae</taxon>
        <taxon>Chlorophyta</taxon>
        <taxon>core chlorophytes</taxon>
        <taxon>Trebouxiophyceae</taxon>
        <taxon>Trebouxiophyceae incertae sedis</taxon>
        <taxon>Coccomyxaceae</taxon>
        <taxon>Coccomyxa</taxon>
    </lineage>
</organism>